<evidence type="ECO:0000259" key="6">
    <source>
        <dbReference type="PROSITE" id="PS51077"/>
    </source>
</evidence>
<evidence type="ECO:0000256" key="3">
    <source>
        <dbReference type="ARBA" id="ARBA00023163"/>
    </source>
</evidence>
<gene>
    <name evidence="8" type="ORF">FV139_19070</name>
</gene>
<feature type="domain" description="HTH iclR-type" evidence="6">
    <location>
        <begin position="14"/>
        <end position="74"/>
    </location>
</feature>
<proteinExistence type="predicted"/>
<sequence>MPLAKNTTTQRDAPLSVLRVIRILEHLASNPDGYTLTDLSEKLETPKSSLVNLLRGLAAARYVENSDHVYTLGSESFRLGTAIAGQRSFLPIARPIMQRLTEQTGETALLATLTPDNQSVVYIHKSETKDLIRFSVNVGEPRPLHSTGSGRVLMAYQTEPMIKSMLRNLVMTPLTRNTITSKAALRKNLKEVKRQGYSVTLGETSASVGAVAAPVFGDSSVLIASLTIVCPVERAANYRDELVPLVVQAAREISGAMGYREEE</sequence>
<dbReference type="Gene3D" id="1.10.10.10">
    <property type="entry name" value="Winged helix-like DNA-binding domain superfamily/Winged helix DNA-binding domain"/>
    <property type="match status" value="1"/>
</dbReference>
<dbReference type="Pfam" id="PF01614">
    <property type="entry name" value="IclR_C"/>
    <property type="match status" value="1"/>
</dbReference>
<comment type="caution">
    <text evidence="8">The sequence shown here is derived from an EMBL/GenBank/DDBJ whole genome shotgun (WGS) entry which is preliminary data.</text>
</comment>
<dbReference type="SUPFAM" id="SSF55781">
    <property type="entry name" value="GAF domain-like"/>
    <property type="match status" value="1"/>
</dbReference>
<dbReference type="PROSITE" id="PS51078">
    <property type="entry name" value="ICLR_ED"/>
    <property type="match status" value="1"/>
</dbReference>
<protein>
    <recommendedName>
        <fullName evidence="4">HTH-type transcriptional repressor AllR</fullName>
    </recommendedName>
    <alternativeName>
        <fullName evidence="5">Negative regulator of allantoin and glyoxylate utilization operons</fullName>
    </alternativeName>
</protein>
<dbReference type="Gene3D" id="3.30.450.40">
    <property type="match status" value="1"/>
</dbReference>
<name>A0A5C8ZMV6_9GAMM</name>
<dbReference type="SMART" id="SM00346">
    <property type="entry name" value="HTH_ICLR"/>
    <property type="match status" value="1"/>
</dbReference>
<dbReference type="InterPro" id="IPR036388">
    <property type="entry name" value="WH-like_DNA-bd_sf"/>
</dbReference>
<dbReference type="GO" id="GO:0003677">
    <property type="term" value="F:DNA binding"/>
    <property type="evidence" value="ECO:0007669"/>
    <property type="project" value="UniProtKB-KW"/>
</dbReference>
<evidence type="ECO:0000256" key="1">
    <source>
        <dbReference type="ARBA" id="ARBA00023015"/>
    </source>
</evidence>
<keyword evidence="3" id="KW-0804">Transcription</keyword>
<keyword evidence="1" id="KW-0805">Transcription regulation</keyword>
<dbReference type="InterPro" id="IPR005471">
    <property type="entry name" value="Tscrpt_reg_IclR_N"/>
</dbReference>
<keyword evidence="9" id="KW-1185">Reference proteome</keyword>
<dbReference type="GO" id="GO:0003700">
    <property type="term" value="F:DNA-binding transcription factor activity"/>
    <property type="evidence" value="ECO:0007669"/>
    <property type="project" value="TreeGrafter"/>
</dbReference>
<keyword evidence="2" id="KW-0238">DNA-binding</keyword>
<dbReference type="InterPro" id="IPR050707">
    <property type="entry name" value="HTH_MetabolicPath_Reg"/>
</dbReference>
<dbReference type="GO" id="GO:0045892">
    <property type="term" value="P:negative regulation of DNA-templated transcription"/>
    <property type="evidence" value="ECO:0007669"/>
    <property type="project" value="TreeGrafter"/>
</dbReference>
<dbReference type="EMBL" id="VRZA01000009">
    <property type="protein sequence ID" value="TXS89836.1"/>
    <property type="molecule type" value="Genomic_DNA"/>
</dbReference>
<dbReference type="Pfam" id="PF09339">
    <property type="entry name" value="HTH_IclR"/>
    <property type="match status" value="1"/>
</dbReference>
<evidence type="ECO:0000259" key="7">
    <source>
        <dbReference type="PROSITE" id="PS51078"/>
    </source>
</evidence>
<dbReference type="PANTHER" id="PTHR30136:SF24">
    <property type="entry name" value="HTH-TYPE TRANSCRIPTIONAL REPRESSOR ALLR"/>
    <property type="match status" value="1"/>
</dbReference>
<dbReference type="InterPro" id="IPR036390">
    <property type="entry name" value="WH_DNA-bd_sf"/>
</dbReference>
<reference evidence="8 9" key="1">
    <citation type="submission" date="2019-08" db="EMBL/GenBank/DDBJ databases">
        <title>Parahaliea maris sp. nov., isolated from the surface seawater.</title>
        <authorList>
            <person name="Liu Y."/>
        </authorList>
    </citation>
    <scope>NUCLEOTIDE SEQUENCE [LARGE SCALE GENOMIC DNA]</scope>
    <source>
        <strain evidence="8 9">HSLHS9</strain>
    </source>
</reference>
<dbReference type="InterPro" id="IPR029016">
    <property type="entry name" value="GAF-like_dom_sf"/>
</dbReference>
<organism evidence="8 9">
    <name type="scientific">Parahaliea maris</name>
    <dbReference type="NCBI Taxonomy" id="2716870"/>
    <lineage>
        <taxon>Bacteria</taxon>
        <taxon>Pseudomonadati</taxon>
        <taxon>Pseudomonadota</taxon>
        <taxon>Gammaproteobacteria</taxon>
        <taxon>Cellvibrionales</taxon>
        <taxon>Halieaceae</taxon>
        <taxon>Parahaliea</taxon>
    </lineage>
</organism>
<feature type="domain" description="IclR-ED" evidence="7">
    <location>
        <begin position="75"/>
        <end position="259"/>
    </location>
</feature>
<evidence type="ECO:0000256" key="4">
    <source>
        <dbReference type="ARBA" id="ARBA00040379"/>
    </source>
</evidence>
<dbReference type="InterPro" id="IPR014757">
    <property type="entry name" value="Tscrpt_reg_IclR_C"/>
</dbReference>
<dbReference type="SUPFAM" id="SSF46785">
    <property type="entry name" value="Winged helix' DNA-binding domain"/>
    <property type="match status" value="1"/>
</dbReference>
<dbReference type="AlphaFoldDB" id="A0A5C8ZMV6"/>
<dbReference type="Proteomes" id="UP000321039">
    <property type="component" value="Unassembled WGS sequence"/>
</dbReference>
<dbReference type="PANTHER" id="PTHR30136">
    <property type="entry name" value="HELIX-TURN-HELIX TRANSCRIPTIONAL REGULATOR, ICLR FAMILY"/>
    <property type="match status" value="1"/>
</dbReference>
<dbReference type="PROSITE" id="PS51077">
    <property type="entry name" value="HTH_ICLR"/>
    <property type="match status" value="1"/>
</dbReference>
<accession>A0A5C8ZMV6</accession>
<dbReference type="RefSeq" id="WP_148070085.1">
    <property type="nucleotide sequence ID" value="NZ_VRZA01000009.1"/>
</dbReference>
<evidence type="ECO:0000313" key="8">
    <source>
        <dbReference type="EMBL" id="TXS89836.1"/>
    </source>
</evidence>
<evidence type="ECO:0000256" key="5">
    <source>
        <dbReference type="ARBA" id="ARBA00042627"/>
    </source>
</evidence>
<evidence type="ECO:0000313" key="9">
    <source>
        <dbReference type="Proteomes" id="UP000321039"/>
    </source>
</evidence>
<evidence type="ECO:0000256" key="2">
    <source>
        <dbReference type="ARBA" id="ARBA00023125"/>
    </source>
</evidence>